<evidence type="ECO:0000256" key="8">
    <source>
        <dbReference type="ARBA" id="ARBA00022840"/>
    </source>
</evidence>
<evidence type="ECO:0000256" key="3">
    <source>
        <dbReference type="ARBA" id="ARBA00022527"/>
    </source>
</evidence>
<keyword evidence="7 14" id="KW-0418">Kinase</keyword>
<evidence type="ECO:0000256" key="1">
    <source>
        <dbReference type="ARBA" id="ARBA00009196"/>
    </source>
</evidence>
<comment type="catalytic activity">
    <reaction evidence="10">
        <text>L-threonyl-[protein] + ATP = O-phospho-L-threonyl-[protein] + ADP + H(+)</text>
        <dbReference type="Rhea" id="RHEA:46608"/>
        <dbReference type="Rhea" id="RHEA-COMP:11060"/>
        <dbReference type="Rhea" id="RHEA-COMP:11605"/>
        <dbReference type="ChEBI" id="CHEBI:15378"/>
        <dbReference type="ChEBI" id="CHEBI:30013"/>
        <dbReference type="ChEBI" id="CHEBI:30616"/>
        <dbReference type="ChEBI" id="CHEBI:61977"/>
        <dbReference type="ChEBI" id="CHEBI:456216"/>
        <dbReference type="EC" id="2.7.11.1"/>
    </reaction>
</comment>
<evidence type="ECO:0000256" key="7">
    <source>
        <dbReference type="ARBA" id="ARBA00022777"/>
    </source>
</evidence>
<dbReference type="SMART" id="SM00090">
    <property type="entry name" value="RIO"/>
    <property type="match status" value="1"/>
</dbReference>
<feature type="domain" description="Protein kinase" evidence="12">
    <location>
        <begin position="28"/>
        <end position="230"/>
    </location>
</feature>
<keyword evidence="8" id="KW-0067">ATP-binding</keyword>
<dbReference type="InterPro" id="IPR000687">
    <property type="entry name" value="RIO_kinase"/>
</dbReference>
<dbReference type="PROSITE" id="PS50011">
    <property type="entry name" value="PROTEIN_KINASE_DOM"/>
    <property type="match status" value="1"/>
</dbReference>
<dbReference type="AlphaFoldDB" id="A0A8T3UZQ0"/>
<dbReference type="InterPro" id="IPR051272">
    <property type="entry name" value="RIO-type_Ser/Thr_kinase"/>
</dbReference>
<gene>
    <name evidence="13" type="ORF">IHE50_01265</name>
    <name evidence="14" type="ORF">IHE51_00380</name>
</gene>
<accession>A0A8T3UZQ0</accession>
<protein>
    <recommendedName>
        <fullName evidence="2">non-specific serine/threonine protein kinase</fullName>
        <ecNumber evidence="2">2.7.11.1</ecNumber>
    </recommendedName>
</protein>
<evidence type="ECO:0000256" key="10">
    <source>
        <dbReference type="ARBA" id="ARBA00047899"/>
    </source>
</evidence>
<evidence type="ECO:0000256" key="2">
    <source>
        <dbReference type="ARBA" id="ARBA00012513"/>
    </source>
</evidence>
<dbReference type="GO" id="GO:0005524">
    <property type="term" value="F:ATP binding"/>
    <property type="evidence" value="ECO:0007669"/>
    <property type="project" value="UniProtKB-KW"/>
</dbReference>
<evidence type="ECO:0000256" key="9">
    <source>
        <dbReference type="ARBA" id="ARBA00022842"/>
    </source>
</evidence>
<dbReference type="InterPro" id="IPR018934">
    <property type="entry name" value="RIO_dom"/>
</dbReference>
<dbReference type="EMBL" id="JADFAQ010000019">
    <property type="protein sequence ID" value="MBE5728029.1"/>
    <property type="molecule type" value="Genomic_DNA"/>
</dbReference>
<organism evidence="14 15">
    <name type="scientific">Candidatus Acidifodinimicrobium mancum</name>
    <dbReference type="NCBI Taxonomy" id="2898728"/>
    <lineage>
        <taxon>Archaea</taxon>
        <taxon>Candidatus Parvarchaeota</taxon>
        <taxon>Candidatus Acidifodinimicrobiaceae</taxon>
        <taxon>Candidatus Acidifodinimicrobium</taxon>
    </lineage>
</organism>
<dbReference type="GO" id="GO:0046872">
    <property type="term" value="F:metal ion binding"/>
    <property type="evidence" value="ECO:0007669"/>
    <property type="project" value="UniProtKB-KW"/>
</dbReference>
<dbReference type="Proteomes" id="UP000718571">
    <property type="component" value="Unassembled WGS sequence"/>
</dbReference>
<name>A0A8T3UZQ0_9ARCH</name>
<dbReference type="EC" id="2.7.11.1" evidence="2"/>
<dbReference type="Pfam" id="PF01163">
    <property type="entry name" value="RIO1"/>
    <property type="match status" value="1"/>
</dbReference>
<dbReference type="GO" id="GO:0004674">
    <property type="term" value="F:protein serine/threonine kinase activity"/>
    <property type="evidence" value="ECO:0007669"/>
    <property type="project" value="UniProtKB-KW"/>
</dbReference>
<dbReference type="InterPro" id="IPR011009">
    <property type="entry name" value="Kinase-like_dom_sf"/>
</dbReference>
<reference evidence="15 16" key="1">
    <citation type="submission" date="2020-09" db="EMBL/GenBank/DDBJ databases">
        <title>Genomic characterization of a novel Parvarchaeota family in acid mine drainage sediments.</title>
        <authorList>
            <person name="Luo Z.-H."/>
        </authorList>
    </citation>
    <scope>NUCLEOTIDE SEQUENCE [LARGE SCALE GENOMIC DNA]</scope>
    <source>
        <strain evidence="14">MAS1_bins.189</strain>
        <strain evidence="13">TL1-5_bins.178</strain>
    </source>
</reference>
<evidence type="ECO:0000256" key="5">
    <source>
        <dbReference type="ARBA" id="ARBA00022723"/>
    </source>
</evidence>
<evidence type="ECO:0000256" key="4">
    <source>
        <dbReference type="ARBA" id="ARBA00022679"/>
    </source>
</evidence>
<dbReference type="Proteomes" id="UP000763484">
    <property type="component" value="Unassembled WGS sequence"/>
</dbReference>
<evidence type="ECO:0000259" key="12">
    <source>
        <dbReference type="PROSITE" id="PS50011"/>
    </source>
</evidence>
<dbReference type="Gene3D" id="1.10.510.10">
    <property type="entry name" value="Transferase(Phosphotransferase) domain 1"/>
    <property type="match status" value="1"/>
</dbReference>
<evidence type="ECO:0000313" key="13">
    <source>
        <dbReference type="EMBL" id="MBE5728029.1"/>
    </source>
</evidence>
<evidence type="ECO:0000256" key="6">
    <source>
        <dbReference type="ARBA" id="ARBA00022741"/>
    </source>
</evidence>
<comment type="similarity">
    <text evidence="1">Belongs to the protein kinase superfamily. RIO-type Ser/Thr kinase family.</text>
</comment>
<proteinExistence type="inferred from homology"/>
<keyword evidence="9" id="KW-0460">Magnesium</keyword>
<keyword evidence="6" id="KW-0547">Nucleotide-binding</keyword>
<keyword evidence="4" id="KW-0808">Transferase</keyword>
<comment type="catalytic activity">
    <reaction evidence="11">
        <text>L-seryl-[protein] + ATP = O-phospho-L-seryl-[protein] + ADP + H(+)</text>
        <dbReference type="Rhea" id="RHEA:17989"/>
        <dbReference type="Rhea" id="RHEA-COMP:9863"/>
        <dbReference type="Rhea" id="RHEA-COMP:11604"/>
        <dbReference type="ChEBI" id="CHEBI:15378"/>
        <dbReference type="ChEBI" id="CHEBI:29999"/>
        <dbReference type="ChEBI" id="CHEBI:30616"/>
        <dbReference type="ChEBI" id="CHEBI:83421"/>
        <dbReference type="ChEBI" id="CHEBI:456216"/>
        <dbReference type="EC" id="2.7.11.1"/>
    </reaction>
</comment>
<sequence length="230" mass="26180">MEKKIYLKVFDLKTLEVLSKLEGDGYISNLTGPLSTGKESYVFKSKDSHGREVAVKIHRHDIQSFKKIPAYLVLRGGKAGGFIRRINVWARYEFNFLSKAFNIGIRVPEPYRVYENVLIMQFIGEGNASAPLAIKADDFDKKRWYDEIVGYIVKMGKAGFVHGDLSPYNIINFKGDPYLIDFSQALKLSSSTLEYLKRDIENINNWFTKLGFNGVLNSQEIIKSINSAYG</sequence>
<dbReference type="SUPFAM" id="SSF56112">
    <property type="entry name" value="Protein kinase-like (PK-like)"/>
    <property type="match status" value="1"/>
</dbReference>
<dbReference type="Gene3D" id="3.30.200.20">
    <property type="entry name" value="Phosphorylase Kinase, domain 1"/>
    <property type="match status" value="1"/>
</dbReference>
<keyword evidence="3" id="KW-0723">Serine/threonine-protein kinase</keyword>
<dbReference type="InterPro" id="IPR000719">
    <property type="entry name" value="Prot_kinase_dom"/>
</dbReference>
<evidence type="ECO:0000313" key="15">
    <source>
        <dbReference type="Proteomes" id="UP000718571"/>
    </source>
</evidence>
<evidence type="ECO:0000313" key="14">
    <source>
        <dbReference type="EMBL" id="MBE5728304.1"/>
    </source>
</evidence>
<keyword evidence="5" id="KW-0479">Metal-binding</keyword>
<dbReference type="PANTHER" id="PTHR45723">
    <property type="entry name" value="SERINE/THREONINE-PROTEIN KINASE RIO1"/>
    <property type="match status" value="1"/>
</dbReference>
<comment type="caution">
    <text evidence="14">The sequence shown here is derived from an EMBL/GenBank/DDBJ whole genome shotgun (WGS) entry which is preliminary data.</text>
</comment>
<evidence type="ECO:0000256" key="11">
    <source>
        <dbReference type="ARBA" id="ARBA00048679"/>
    </source>
</evidence>
<dbReference type="EMBL" id="JADFAR010000005">
    <property type="protein sequence ID" value="MBE5728304.1"/>
    <property type="molecule type" value="Genomic_DNA"/>
</dbReference>
<evidence type="ECO:0000313" key="16">
    <source>
        <dbReference type="Proteomes" id="UP000763484"/>
    </source>
</evidence>